<name>A0A381R4M3_9ZZZZ</name>
<keyword evidence="11" id="KW-0670">Pyruvate</keyword>
<keyword evidence="10" id="KW-0324">Glycolysis</keyword>
<evidence type="ECO:0000256" key="7">
    <source>
        <dbReference type="ARBA" id="ARBA00022777"/>
    </source>
</evidence>
<dbReference type="InterPro" id="IPR015795">
    <property type="entry name" value="Pyrv_Knase_C"/>
</dbReference>
<dbReference type="GO" id="GO:0030955">
    <property type="term" value="F:potassium ion binding"/>
    <property type="evidence" value="ECO:0007669"/>
    <property type="project" value="InterPro"/>
</dbReference>
<reference evidence="14" key="1">
    <citation type="submission" date="2018-05" db="EMBL/GenBank/DDBJ databases">
        <authorList>
            <person name="Lanie J.A."/>
            <person name="Ng W.-L."/>
            <person name="Kazmierczak K.M."/>
            <person name="Andrzejewski T.M."/>
            <person name="Davidsen T.M."/>
            <person name="Wayne K.J."/>
            <person name="Tettelin H."/>
            <person name="Glass J.I."/>
            <person name="Rusch D."/>
            <person name="Podicherti R."/>
            <person name="Tsui H.-C.T."/>
            <person name="Winkler M.E."/>
        </authorList>
    </citation>
    <scope>NUCLEOTIDE SEQUENCE</scope>
</reference>
<keyword evidence="5" id="KW-0479">Metal-binding</keyword>
<evidence type="ECO:0000256" key="6">
    <source>
        <dbReference type="ARBA" id="ARBA00022741"/>
    </source>
</evidence>
<feature type="domain" description="Pyruvate kinase barrel" evidence="12">
    <location>
        <begin position="3"/>
        <end position="316"/>
    </location>
</feature>
<dbReference type="EC" id="2.7.1.40" evidence="3"/>
<dbReference type="NCBIfam" id="NF004978">
    <property type="entry name" value="PRK06354.1"/>
    <property type="match status" value="1"/>
</dbReference>
<protein>
    <recommendedName>
        <fullName evidence="3">pyruvate kinase</fullName>
        <ecNumber evidence="3">2.7.1.40</ecNumber>
    </recommendedName>
</protein>
<dbReference type="PANTHER" id="PTHR11817">
    <property type="entry name" value="PYRUVATE KINASE"/>
    <property type="match status" value="1"/>
</dbReference>
<dbReference type="InterPro" id="IPR001697">
    <property type="entry name" value="Pyr_Knase"/>
</dbReference>
<feature type="domain" description="Pyruvate kinase C-terminal" evidence="13">
    <location>
        <begin position="356"/>
        <end position="468"/>
    </location>
</feature>
<dbReference type="Pfam" id="PF00224">
    <property type="entry name" value="PK"/>
    <property type="match status" value="1"/>
</dbReference>
<evidence type="ECO:0000256" key="4">
    <source>
        <dbReference type="ARBA" id="ARBA00022679"/>
    </source>
</evidence>
<dbReference type="GO" id="GO:0005524">
    <property type="term" value="F:ATP binding"/>
    <property type="evidence" value="ECO:0007669"/>
    <property type="project" value="UniProtKB-KW"/>
</dbReference>
<dbReference type="InterPro" id="IPR011037">
    <property type="entry name" value="Pyrv_Knase-like_insert_dom_sf"/>
</dbReference>
<dbReference type="AlphaFoldDB" id="A0A381R4M3"/>
<dbReference type="Gene3D" id="3.20.20.60">
    <property type="entry name" value="Phosphoenolpyruvate-binding domains"/>
    <property type="match status" value="1"/>
</dbReference>
<evidence type="ECO:0000313" key="14">
    <source>
        <dbReference type="EMBL" id="SUZ86164.1"/>
    </source>
</evidence>
<evidence type="ECO:0000256" key="3">
    <source>
        <dbReference type="ARBA" id="ARBA00012142"/>
    </source>
</evidence>
<dbReference type="Gene3D" id="3.40.1380.20">
    <property type="entry name" value="Pyruvate kinase, C-terminal domain"/>
    <property type="match status" value="1"/>
</dbReference>
<dbReference type="PRINTS" id="PR01050">
    <property type="entry name" value="PYRUVTKNASE"/>
</dbReference>
<keyword evidence="9" id="KW-0460">Magnesium</keyword>
<gene>
    <name evidence="14" type="ORF">METZ01_LOCUS39018</name>
</gene>
<evidence type="ECO:0000256" key="2">
    <source>
        <dbReference type="ARBA" id="ARBA00008663"/>
    </source>
</evidence>
<sequence>MLRTKIICTLGPASRSPDTILKLVQGGMNLARLNMSHGEQEDHRAAIGFIRDAAAQVGQPVGIMVDLSGPKIRVGELGASIELKKGKAVVVAPYDKVQPGEIPCSYRLLSRELQPGDTLLLDDGLLELRCIGTEGDRTELEVVRGGLLKARKGINLPGVTLTAPSLTEKDLSDLEFALEEGVEYVALSFVRGPEDVIDIKKRVGDQALVIAKIEKAEALRTIEEILPETDAVMVARGDLGVELPFERVPLAQKRIVEMANLYARPVITATQMLESMLEHARPTRAEASDVANAILDGTDALMLSGETAVGRYPREALEALINIGTEIERSGFLVRGPQYLTHPGMDSRGGASSQEHAVAAATVDAVRRVNAPAIVVITRSGFSARLVSSYRPAVPVFAVTTDRATYRQLSMVWGVQPVLAENIEVSYNSLTAFGLESVLSSGVGEAGAVIPVTAGYPFHQSGSTNTMRLEHL</sequence>
<dbReference type="SUPFAM" id="SSF51621">
    <property type="entry name" value="Phosphoenolpyruvate/pyruvate domain"/>
    <property type="match status" value="1"/>
</dbReference>
<dbReference type="InterPro" id="IPR018209">
    <property type="entry name" value="Pyrv_Knase_AS"/>
</dbReference>
<dbReference type="InterPro" id="IPR036918">
    <property type="entry name" value="Pyrv_Knase_C_sf"/>
</dbReference>
<comment type="pathway">
    <text evidence="1">Carbohydrate degradation; glycolysis; pyruvate from D-glyceraldehyde 3-phosphate: step 5/5.</text>
</comment>
<dbReference type="UniPathway" id="UPA00109">
    <property type="reaction ID" value="UER00188"/>
</dbReference>
<dbReference type="PROSITE" id="PS00110">
    <property type="entry name" value="PYRUVATE_KINASE"/>
    <property type="match status" value="1"/>
</dbReference>
<keyword evidence="4" id="KW-0808">Transferase</keyword>
<evidence type="ECO:0000259" key="12">
    <source>
        <dbReference type="Pfam" id="PF00224"/>
    </source>
</evidence>
<dbReference type="NCBIfam" id="TIGR01064">
    <property type="entry name" value="pyruv_kin"/>
    <property type="match status" value="1"/>
</dbReference>
<accession>A0A381R4M3</accession>
<evidence type="ECO:0000259" key="13">
    <source>
        <dbReference type="Pfam" id="PF02887"/>
    </source>
</evidence>
<dbReference type="InterPro" id="IPR015806">
    <property type="entry name" value="Pyrv_Knase_insert_dom_sf"/>
</dbReference>
<dbReference type="InterPro" id="IPR015793">
    <property type="entry name" value="Pyrv_Knase_brl"/>
</dbReference>
<keyword evidence="8" id="KW-0067">ATP-binding</keyword>
<dbReference type="InterPro" id="IPR015813">
    <property type="entry name" value="Pyrv/PenolPyrv_kinase-like_dom"/>
</dbReference>
<dbReference type="Pfam" id="PF02887">
    <property type="entry name" value="PK_C"/>
    <property type="match status" value="1"/>
</dbReference>
<keyword evidence="7" id="KW-0418">Kinase</keyword>
<dbReference type="InterPro" id="IPR040442">
    <property type="entry name" value="Pyrv_kinase-like_dom_sf"/>
</dbReference>
<evidence type="ECO:0000256" key="10">
    <source>
        <dbReference type="ARBA" id="ARBA00023152"/>
    </source>
</evidence>
<dbReference type="GO" id="GO:0016301">
    <property type="term" value="F:kinase activity"/>
    <property type="evidence" value="ECO:0007669"/>
    <property type="project" value="UniProtKB-KW"/>
</dbReference>
<proteinExistence type="inferred from homology"/>
<evidence type="ECO:0000256" key="1">
    <source>
        <dbReference type="ARBA" id="ARBA00004997"/>
    </source>
</evidence>
<dbReference type="GO" id="GO:0004743">
    <property type="term" value="F:pyruvate kinase activity"/>
    <property type="evidence" value="ECO:0007669"/>
    <property type="project" value="UniProtKB-EC"/>
</dbReference>
<evidence type="ECO:0000256" key="8">
    <source>
        <dbReference type="ARBA" id="ARBA00022840"/>
    </source>
</evidence>
<dbReference type="EMBL" id="UINC01001668">
    <property type="protein sequence ID" value="SUZ86164.1"/>
    <property type="molecule type" value="Genomic_DNA"/>
</dbReference>
<dbReference type="Gene3D" id="2.40.33.10">
    <property type="entry name" value="PK beta-barrel domain-like"/>
    <property type="match status" value="1"/>
</dbReference>
<dbReference type="SUPFAM" id="SSF52935">
    <property type="entry name" value="PK C-terminal domain-like"/>
    <property type="match status" value="1"/>
</dbReference>
<dbReference type="GO" id="GO:0000287">
    <property type="term" value="F:magnesium ion binding"/>
    <property type="evidence" value="ECO:0007669"/>
    <property type="project" value="InterPro"/>
</dbReference>
<keyword evidence="6" id="KW-0547">Nucleotide-binding</keyword>
<dbReference type="SUPFAM" id="SSF50800">
    <property type="entry name" value="PK beta-barrel domain-like"/>
    <property type="match status" value="1"/>
</dbReference>
<evidence type="ECO:0000256" key="11">
    <source>
        <dbReference type="ARBA" id="ARBA00023317"/>
    </source>
</evidence>
<evidence type="ECO:0000256" key="5">
    <source>
        <dbReference type="ARBA" id="ARBA00022723"/>
    </source>
</evidence>
<evidence type="ECO:0000256" key="9">
    <source>
        <dbReference type="ARBA" id="ARBA00022842"/>
    </source>
</evidence>
<organism evidence="14">
    <name type="scientific">marine metagenome</name>
    <dbReference type="NCBI Taxonomy" id="408172"/>
    <lineage>
        <taxon>unclassified sequences</taxon>
        <taxon>metagenomes</taxon>
        <taxon>ecological metagenomes</taxon>
    </lineage>
</organism>
<dbReference type="NCBIfam" id="NF004491">
    <property type="entry name" value="PRK05826.1"/>
    <property type="match status" value="1"/>
</dbReference>
<comment type="similarity">
    <text evidence="2">Belongs to the pyruvate kinase family.</text>
</comment>